<dbReference type="Proteomes" id="UP000751224">
    <property type="component" value="Unassembled WGS sequence"/>
</dbReference>
<evidence type="ECO:0000313" key="2">
    <source>
        <dbReference type="Proteomes" id="UP000751224"/>
    </source>
</evidence>
<sequence>MKKMIVLIGFALILILSMFLVFFNKKETLDVKSYELNDKYVYLITNNSDDTINVYTSLNNDTLKETCENLFPNNQGVIIIEKNKDHKISDYNFYTKRIDSVTQFTDYSTNTTINYTDEKKISIDLIKDVDDNKRYDGYISILLYDKNKLVDVINKKATLLDLKTNKTFDIDYSENDFKLISRFWKK</sequence>
<dbReference type="RefSeq" id="WP_303885755.1">
    <property type="nucleotide sequence ID" value="NZ_JAGZCC010000004.1"/>
</dbReference>
<name>A0A943EJ91_9FIRM</name>
<proteinExistence type="predicted"/>
<gene>
    <name evidence="1" type="ORF">KHX14_01240</name>
</gene>
<protein>
    <submittedName>
        <fullName evidence="1">Uncharacterized protein</fullName>
    </submittedName>
</protein>
<dbReference type="AlphaFoldDB" id="A0A943EJ91"/>
<comment type="caution">
    <text evidence="1">The sequence shown here is derived from an EMBL/GenBank/DDBJ whole genome shotgun (WGS) entry which is preliminary data.</text>
</comment>
<evidence type="ECO:0000313" key="1">
    <source>
        <dbReference type="EMBL" id="MBS5587431.1"/>
    </source>
</evidence>
<accession>A0A943EJ91</accession>
<dbReference type="EMBL" id="JAGZCC010000004">
    <property type="protein sequence ID" value="MBS5587431.1"/>
    <property type="molecule type" value="Genomic_DNA"/>
</dbReference>
<reference evidence="1" key="1">
    <citation type="submission" date="2021-02" db="EMBL/GenBank/DDBJ databases">
        <title>Infant gut strain persistence is associated with maternal origin, phylogeny, and functional potential including surface adhesion and iron acquisition.</title>
        <authorList>
            <person name="Lou Y.C."/>
        </authorList>
    </citation>
    <scope>NUCLEOTIDE SEQUENCE</scope>
    <source>
        <strain evidence="1">L3_108_000G1_dasL3_108_000G1_metabat.metabat.11</strain>
    </source>
</reference>
<organism evidence="1 2">
    <name type="scientific">Thomasclavelia spiroformis</name>
    <dbReference type="NCBI Taxonomy" id="29348"/>
    <lineage>
        <taxon>Bacteria</taxon>
        <taxon>Bacillati</taxon>
        <taxon>Bacillota</taxon>
        <taxon>Erysipelotrichia</taxon>
        <taxon>Erysipelotrichales</taxon>
        <taxon>Coprobacillaceae</taxon>
        <taxon>Thomasclavelia</taxon>
    </lineage>
</organism>